<organism evidence="1">
    <name type="scientific">Rhizophora mucronata</name>
    <name type="common">Asiatic mangrove</name>
    <dbReference type="NCBI Taxonomy" id="61149"/>
    <lineage>
        <taxon>Eukaryota</taxon>
        <taxon>Viridiplantae</taxon>
        <taxon>Streptophyta</taxon>
        <taxon>Embryophyta</taxon>
        <taxon>Tracheophyta</taxon>
        <taxon>Spermatophyta</taxon>
        <taxon>Magnoliopsida</taxon>
        <taxon>eudicotyledons</taxon>
        <taxon>Gunneridae</taxon>
        <taxon>Pentapetalae</taxon>
        <taxon>rosids</taxon>
        <taxon>fabids</taxon>
        <taxon>Malpighiales</taxon>
        <taxon>Rhizophoraceae</taxon>
        <taxon>Rhizophora</taxon>
    </lineage>
</organism>
<accession>A0A2P2LH30</accession>
<sequence length="27" mass="3499">METYESYRYLVLQLYKNLRRKQQSLFK</sequence>
<proteinExistence type="predicted"/>
<name>A0A2P2LH30_RHIMU</name>
<evidence type="ECO:0000313" key="1">
    <source>
        <dbReference type="EMBL" id="MBX17280.1"/>
    </source>
</evidence>
<dbReference type="EMBL" id="GGEC01036796">
    <property type="protein sequence ID" value="MBX17280.1"/>
    <property type="molecule type" value="Transcribed_RNA"/>
</dbReference>
<reference evidence="1" key="1">
    <citation type="submission" date="2018-02" db="EMBL/GenBank/DDBJ databases">
        <title>Rhizophora mucronata_Transcriptome.</title>
        <authorList>
            <person name="Meera S.P."/>
            <person name="Sreeshan A."/>
            <person name="Augustine A."/>
        </authorList>
    </citation>
    <scope>NUCLEOTIDE SEQUENCE</scope>
    <source>
        <tissue evidence="1">Leaf</tissue>
    </source>
</reference>
<protein>
    <submittedName>
        <fullName evidence="1">Uncharacterized protein</fullName>
    </submittedName>
</protein>
<dbReference type="AlphaFoldDB" id="A0A2P2LH30"/>